<evidence type="ECO:0000256" key="3">
    <source>
        <dbReference type="ARBA" id="ARBA00022833"/>
    </source>
</evidence>
<dbReference type="SUPFAM" id="SSF57903">
    <property type="entry name" value="FYVE/PHD zinc finger"/>
    <property type="match status" value="1"/>
</dbReference>
<dbReference type="GO" id="GO:0008270">
    <property type="term" value="F:zinc ion binding"/>
    <property type="evidence" value="ECO:0007669"/>
    <property type="project" value="UniProtKB-KW"/>
</dbReference>
<protein>
    <recommendedName>
        <fullName evidence="5">PHD-type domain-containing protein</fullName>
    </recommendedName>
</protein>
<dbReference type="InterPro" id="IPR019786">
    <property type="entry name" value="Zinc_finger_PHD-type_CS"/>
</dbReference>
<dbReference type="Pfam" id="PF00628">
    <property type="entry name" value="PHD"/>
    <property type="match status" value="1"/>
</dbReference>
<dbReference type="SMART" id="SM00249">
    <property type="entry name" value="PHD"/>
    <property type="match status" value="1"/>
</dbReference>
<dbReference type="EMBL" id="JALJOR010000016">
    <property type="protein sequence ID" value="KAK9805267.1"/>
    <property type="molecule type" value="Genomic_DNA"/>
</dbReference>
<feature type="domain" description="PHD-type" evidence="5">
    <location>
        <begin position="272"/>
        <end position="322"/>
    </location>
</feature>
<dbReference type="InterPro" id="IPR013083">
    <property type="entry name" value="Znf_RING/FYVE/PHD"/>
</dbReference>
<reference evidence="6 7" key="1">
    <citation type="journal article" date="2024" name="Nat. Commun.">
        <title>Phylogenomics reveals the evolutionary origins of lichenization in chlorophyte algae.</title>
        <authorList>
            <person name="Puginier C."/>
            <person name="Libourel C."/>
            <person name="Otte J."/>
            <person name="Skaloud P."/>
            <person name="Haon M."/>
            <person name="Grisel S."/>
            <person name="Petersen M."/>
            <person name="Berrin J.G."/>
            <person name="Delaux P.M."/>
            <person name="Dal Grande F."/>
            <person name="Keller J."/>
        </authorList>
    </citation>
    <scope>NUCLEOTIDE SEQUENCE [LARGE SCALE GENOMIC DNA]</scope>
    <source>
        <strain evidence="6 7">SAG 2043</strain>
    </source>
</reference>
<dbReference type="InterPro" id="IPR019787">
    <property type="entry name" value="Znf_PHD-finger"/>
</dbReference>
<evidence type="ECO:0000256" key="2">
    <source>
        <dbReference type="ARBA" id="ARBA00022771"/>
    </source>
</evidence>
<evidence type="ECO:0000313" key="6">
    <source>
        <dbReference type="EMBL" id="KAK9805267.1"/>
    </source>
</evidence>
<keyword evidence="3" id="KW-0862">Zinc</keyword>
<evidence type="ECO:0000256" key="1">
    <source>
        <dbReference type="ARBA" id="ARBA00022723"/>
    </source>
</evidence>
<keyword evidence="1" id="KW-0479">Metal-binding</keyword>
<dbReference type="PANTHER" id="PTHR47162">
    <property type="entry name" value="OS02G0192300 PROTEIN"/>
    <property type="match status" value="1"/>
</dbReference>
<evidence type="ECO:0000259" key="5">
    <source>
        <dbReference type="PROSITE" id="PS50016"/>
    </source>
</evidence>
<accession>A0AAW1P9D7</accession>
<dbReference type="CDD" id="cd15545">
    <property type="entry name" value="PHD_BAZ2A_like"/>
    <property type="match status" value="1"/>
</dbReference>
<evidence type="ECO:0000313" key="7">
    <source>
        <dbReference type="Proteomes" id="UP001489004"/>
    </source>
</evidence>
<name>A0AAW1P9D7_9CHLO</name>
<keyword evidence="7" id="KW-1185">Reference proteome</keyword>
<dbReference type="Proteomes" id="UP001489004">
    <property type="component" value="Unassembled WGS sequence"/>
</dbReference>
<dbReference type="Gene3D" id="3.30.40.10">
    <property type="entry name" value="Zinc/RING finger domain, C3HC4 (zinc finger)"/>
    <property type="match status" value="1"/>
</dbReference>
<dbReference type="PROSITE" id="PS01359">
    <property type="entry name" value="ZF_PHD_1"/>
    <property type="match status" value="1"/>
</dbReference>
<dbReference type="PANTHER" id="PTHR47162:SF10">
    <property type="entry name" value="METHYL-CPG-BINDING DOMAIN-CONTAINING PROTEIN 9 ISOFORM X1"/>
    <property type="match status" value="1"/>
</dbReference>
<proteinExistence type="predicted"/>
<dbReference type="AlphaFoldDB" id="A0AAW1P9D7"/>
<gene>
    <name evidence="6" type="ORF">WJX72_009925</name>
</gene>
<keyword evidence="2 4" id="KW-0863">Zinc-finger</keyword>
<organism evidence="6 7">
    <name type="scientific">[Myrmecia] bisecta</name>
    <dbReference type="NCBI Taxonomy" id="41462"/>
    <lineage>
        <taxon>Eukaryota</taxon>
        <taxon>Viridiplantae</taxon>
        <taxon>Chlorophyta</taxon>
        <taxon>core chlorophytes</taxon>
        <taxon>Trebouxiophyceae</taxon>
        <taxon>Trebouxiales</taxon>
        <taxon>Trebouxiaceae</taxon>
        <taxon>Myrmecia</taxon>
    </lineage>
</organism>
<evidence type="ECO:0000256" key="4">
    <source>
        <dbReference type="PROSITE-ProRule" id="PRU00146"/>
    </source>
</evidence>
<dbReference type="InterPro" id="IPR011011">
    <property type="entry name" value="Znf_FYVE_PHD"/>
</dbReference>
<comment type="caution">
    <text evidence="6">The sequence shown here is derived from an EMBL/GenBank/DDBJ whole genome shotgun (WGS) entry which is preliminary data.</text>
</comment>
<dbReference type="PROSITE" id="PS50016">
    <property type="entry name" value="ZF_PHD_2"/>
    <property type="match status" value="1"/>
</dbReference>
<sequence length="587" mass="63216">MCFGGQWRHGQKAKFCSGVALQLRVALGLPAGEVKAVVLFNTAQRIFKKSETTTGIVSFDISAAPDNKLADREVYDYHLHVWLPKRANQPADQSGRPPFEHVVLRIGERKDFSQGDQVVAAAVKPTRRRSKADLKELTDAEHALAKADMQKQYRATQRLAACKARLESTDEVTFVLFRQPSLDAELGTFSTSISVSRADVVMLRSTAWKRQHPSTQTPLMAAMQHEGRQHGMLPIKRHCPEPVTCPGSVQQTLDTGECTQQSGGAAGLLFPDAACRVCGRPDEEARLVLCDGCDAPYHTGCMTPALEAVPEGDWLCPACILSSGAAESMQCPALSAPCSVAAVIGWQLESSASHLVVAVDLTEGCKHREAVTMSEHTSMDTARSIMRMDRPVALACFFQNRTQAVSQALECLYGDCCRPVRLICIEQGGKINQIAYGTDLPKTRSLSGSQLQLKATSLLSLDALAASSCGRCAPIMPPDLTFCEQLACHCISKAGLVRALLVAFAPEMILHTESWLKQQVAVAAESAGAVTWFKINEGPHAALNAPAIYTDKDAERIGAAIAQLLLGIPSQAAALPLVAKQPIGEHA</sequence>
<dbReference type="InterPro" id="IPR001965">
    <property type="entry name" value="Znf_PHD"/>
</dbReference>